<gene>
    <name evidence="2" type="ORF">D9757_008604</name>
</gene>
<dbReference type="EMBL" id="JAACJN010000037">
    <property type="protein sequence ID" value="KAF5386291.1"/>
    <property type="molecule type" value="Genomic_DNA"/>
</dbReference>
<name>A0A8H5HND6_9AGAR</name>
<dbReference type="Pfam" id="PF17667">
    <property type="entry name" value="Pkinase_fungal"/>
    <property type="match status" value="1"/>
</dbReference>
<reference evidence="2 3" key="1">
    <citation type="journal article" date="2020" name="ISME J.">
        <title>Uncovering the hidden diversity of litter-decomposition mechanisms in mushroom-forming fungi.</title>
        <authorList>
            <person name="Floudas D."/>
            <person name="Bentzer J."/>
            <person name="Ahren D."/>
            <person name="Johansson T."/>
            <person name="Persson P."/>
            <person name="Tunlid A."/>
        </authorList>
    </citation>
    <scope>NUCLEOTIDE SEQUENCE [LARGE SCALE GENOMIC DNA]</scope>
    <source>
        <strain evidence="2 3">CBS 406.79</strain>
    </source>
</reference>
<dbReference type="SUPFAM" id="SSF56112">
    <property type="entry name" value="Protein kinase-like (PK-like)"/>
    <property type="match status" value="1"/>
</dbReference>
<dbReference type="InterPro" id="IPR040976">
    <property type="entry name" value="Pkinase_fungal"/>
</dbReference>
<evidence type="ECO:0000313" key="2">
    <source>
        <dbReference type="EMBL" id="KAF5386291.1"/>
    </source>
</evidence>
<accession>A0A8H5HND6</accession>
<sequence>MPHRPYAVVDTAYCFGVLVGEETASCDGTRRRTLILSINMACSEQHLLTFDPVMADAHNIMDRVSIMDRMSTPPPTQLEPNAHPPAKETPYKLRITDSPAYRFANLAQRRKTILEELSGMVAEVEVDWFFGNVLPNPIEGFDPVAVVEALKDNGAITDSGWHAFPSDPKTDHRHEDQVYGQLALVFDAVIQATKALHPEHTQHFSLVLLPTVAPFSERASRAPPDATFCPKAEVPYSWYHLATPGEFKKDPESCRAKRNENVAQTIGNLQHIMTVDPRRRFSFGWTIQDRDLRLWFACRGAVLVTKTVDVFTNPSQLVCFFTSMAYSSTTALGWDTSIQHLPDSSAPRQYTITVKGQTFTTVKILADYFADSLVSRATRVWLVKDEKDKQFVLKDVWMDSDRYAEDEICARLLKDVLRRRGQEDHDTLKRHILMPHVFERLKIGKKDDVTYCMMNNQTPSAPKVFNLEIPTSTDPKSLSVHPSNSISLAHLSRPSRPANDQSQSTKPVIRSRYHYRVVFKEYGTDLYSEMSLVNVFKTLSDLVNGALLLPSISSDMLTIPTALEIVHDSGWVHRDISCGNVYWLPNPNEGVSRGILGDFEYAKQCEDGIEHERRTGTSEFMAFEAANRKYRKLNPAKASLEKKDIQKPAKFAHNPLHDLESVWWMLVHVVLHRDCQGQSASDQELRDDKVKALFQDGPRSAGREELIDEPWNFTLETTGVFSSFKPVLDVAQELGQKLLFAYIAAEEAYTFIGLEKCMIHGDFCSPLIIEENLEAIKSLKLVPVAAAKRKAVYEKNDVLDKRQSKRSKGISNTS</sequence>
<evidence type="ECO:0000313" key="3">
    <source>
        <dbReference type="Proteomes" id="UP000518752"/>
    </source>
</evidence>
<dbReference type="OrthoDB" id="3271139at2759"/>
<keyword evidence="3" id="KW-1185">Reference proteome</keyword>
<dbReference type="Gene3D" id="1.10.510.10">
    <property type="entry name" value="Transferase(Phosphotransferase) domain 1"/>
    <property type="match status" value="1"/>
</dbReference>
<feature type="domain" description="Fungal-type protein kinase" evidence="1">
    <location>
        <begin position="232"/>
        <end position="669"/>
    </location>
</feature>
<comment type="caution">
    <text evidence="2">The sequence shown here is derived from an EMBL/GenBank/DDBJ whole genome shotgun (WGS) entry which is preliminary data.</text>
</comment>
<dbReference type="Proteomes" id="UP000518752">
    <property type="component" value="Unassembled WGS sequence"/>
</dbReference>
<protein>
    <recommendedName>
        <fullName evidence="1">Fungal-type protein kinase domain-containing protein</fullName>
    </recommendedName>
</protein>
<dbReference type="PANTHER" id="PTHR38248">
    <property type="entry name" value="FUNK1 6"/>
    <property type="match status" value="1"/>
</dbReference>
<evidence type="ECO:0000259" key="1">
    <source>
        <dbReference type="Pfam" id="PF17667"/>
    </source>
</evidence>
<dbReference type="PANTHER" id="PTHR38248:SF2">
    <property type="entry name" value="FUNK1 11"/>
    <property type="match status" value="1"/>
</dbReference>
<dbReference type="InterPro" id="IPR011009">
    <property type="entry name" value="Kinase-like_dom_sf"/>
</dbReference>
<dbReference type="AlphaFoldDB" id="A0A8H5HND6"/>
<proteinExistence type="predicted"/>
<organism evidence="2 3">
    <name type="scientific">Collybiopsis confluens</name>
    <dbReference type="NCBI Taxonomy" id="2823264"/>
    <lineage>
        <taxon>Eukaryota</taxon>
        <taxon>Fungi</taxon>
        <taxon>Dikarya</taxon>
        <taxon>Basidiomycota</taxon>
        <taxon>Agaricomycotina</taxon>
        <taxon>Agaricomycetes</taxon>
        <taxon>Agaricomycetidae</taxon>
        <taxon>Agaricales</taxon>
        <taxon>Marasmiineae</taxon>
        <taxon>Omphalotaceae</taxon>
        <taxon>Collybiopsis</taxon>
    </lineage>
</organism>